<reference evidence="2" key="2">
    <citation type="submission" date="2015-01" db="EMBL/GenBank/DDBJ databases">
        <title>Evolutionary Origins and Diversification of the Mycorrhizal Mutualists.</title>
        <authorList>
            <consortium name="DOE Joint Genome Institute"/>
            <consortium name="Mycorrhizal Genomics Consortium"/>
            <person name="Kohler A."/>
            <person name="Kuo A."/>
            <person name="Nagy L.G."/>
            <person name="Floudas D."/>
            <person name="Copeland A."/>
            <person name="Barry K.W."/>
            <person name="Cichocki N."/>
            <person name="Veneault-Fourrey C."/>
            <person name="LaButti K."/>
            <person name="Lindquist E.A."/>
            <person name="Lipzen A."/>
            <person name="Lundell T."/>
            <person name="Morin E."/>
            <person name="Murat C."/>
            <person name="Riley R."/>
            <person name="Ohm R."/>
            <person name="Sun H."/>
            <person name="Tunlid A."/>
            <person name="Henrissat B."/>
            <person name="Grigoriev I.V."/>
            <person name="Hibbett D.S."/>
            <person name="Martin F."/>
        </authorList>
    </citation>
    <scope>NUCLEOTIDE SEQUENCE [LARGE SCALE GENOMIC DNA]</scope>
    <source>
        <strain evidence="2">Foug A</strain>
    </source>
</reference>
<dbReference type="AlphaFoldDB" id="A0A0C3E3I5"/>
<sequence length="171" mass="20206">MVDTLKTLRQRQRNKQSTKFDLEGLHTVYEQFWKDLPFTNIFVCITPDILHQLHKGIFHDHLLQWCLAMVGEKEMDTHFQVASRYPGLRHFKKGISVISQWTGMEHKEMERVFIDLLSGAAEDNILVMARSLLHFIYYVQFQQQMDKTLVAMQDSLNLFHSRKNIVIELSI</sequence>
<evidence type="ECO:0000313" key="2">
    <source>
        <dbReference type="Proteomes" id="UP000053989"/>
    </source>
</evidence>
<dbReference type="STRING" id="1036808.A0A0C3E3I5"/>
<proteinExistence type="predicted"/>
<dbReference type="InParanoid" id="A0A0C3E3I5"/>
<dbReference type="InterPro" id="IPR041078">
    <property type="entry name" value="Plavaka"/>
</dbReference>
<dbReference type="EMBL" id="KN822013">
    <property type="protein sequence ID" value="KIM67385.1"/>
    <property type="molecule type" value="Genomic_DNA"/>
</dbReference>
<gene>
    <name evidence="1" type="ORF">SCLCIDRAFT_21260</name>
</gene>
<keyword evidence="2" id="KW-1185">Reference proteome</keyword>
<dbReference type="OrthoDB" id="3232941at2759"/>
<protein>
    <submittedName>
        <fullName evidence="1">Uncharacterized protein</fullName>
    </submittedName>
</protein>
<evidence type="ECO:0000313" key="1">
    <source>
        <dbReference type="EMBL" id="KIM67385.1"/>
    </source>
</evidence>
<name>A0A0C3E3I5_9AGAM</name>
<dbReference type="Pfam" id="PF18759">
    <property type="entry name" value="Plavaka"/>
    <property type="match status" value="1"/>
</dbReference>
<dbReference type="HOGENOM" id="CLU_006344_12_3_1"/>
<dbReference type="Proteomes" id="UP000053989">
    <property type="component" value="Unassembled WGS sequence"/>
</dbReference>
<organism evidence="1 2">
    <name type="scientific">Scleroderma citrinum Foug A</name>
    <dbReference type="NCBI Taxonomy" id="1036808"/>
    <lineage>
        <taxon>Eukaryota</taxon>
        <taxon>Fungi</taxon>
        <taxon>Dikarya</taxon>
        <taxon>Basidiomycota</taxon>
        <taxon>Agaricomycotina</taxon>
        <taxon>Agaricomycetes</taxon>
        <taxon>Agaricomycetidae</taxon>
        <taxon>Boletales</taxon>
        <taxon>Sclerodermatineae</taxon>
        <taxon>Sclerodermataceae</taxon>
        <taxon>Scleroderma</taxon>
    </lineage>
</organism>
<accession>A0A0C3E3I5</accession>
<reference evidence="1 2" key="1">
    <citation type="submission" date="2014-04" db="EMBL/GenBank/DDBJ databases">
        <authorList>
            <consortium name="DOE Joint Genome Institute"/>
            <person name="Kuo A."/>
            <person name="Kohler A."/>
            <person name="Nagy L.G."/>
            <person name="Floudas D."/>
            <person name="Copeland A."/>
            <person name="Barry K.W."/>
            <person name="Cichocki N."/>
            <person name="Veneault-Fourrey C."/>
            <person name="LaButti K."/>
            <person name="Lindquist E.A."/>
            <person name="Lipzen A."/>
            <person name="Lundell T."/>
            <person name="Morin E."/>
            <person name="Murat C."/>
            <person name="Sun H."/>
            <person name="Tunlid A."/>
            <person name="Henrissat B."/>
            <person name="Grigoriev I.V."/>
            <person name="Hibbett D.S."/>
            <person name="Martin F."/>
            <person name="Nordberg H.P."/>
            <person name="Cantor M.N."/>
            <person name="Hua S.X."/>
        </authorList>
    </citation>
    <scope>NUCLEOTIDE SEQUENCE [LARGE SCALE GENOMIC DNA]</scope>
    <source>
        <strain evidence="1 2">Foug A</strain>
    </source>
</reference>